<proteinExistence type="predicted"/>
<reference evidence="1 2" key="1">
    <citation type="submission" date="2019-12" db="EMBL/GenBank/DDBJ databases">
        <title>Genomic-based taxomic classification of the family Erythrobacteraceae.</title>
        <authorList>
            <person name="Xu L."/>
        </authorList>
    </citation>
    <scope>NUCLEOTIDE SEQUENCE [LARGE SCALE GENOMIC DNA]</scope>
    <source>
        <strain evidence="1 2">LMG 29519</strain>
    </source>
</reference>
<dbReference type="RefSeq" id="WP_160617681.1">
    <property type="nucleotide sequence ID" value="NZ_WTYR01000001.1"/>
</dbReference>
<dbReference type="Pfam" id="PF15777">
    <property type="entry name" value="Anti-TRAP"/>
    <property type="match status" value="1"/>
</dbReference>
<protein>
    <submittedName>
        <fullName evidence="1">Uncharacterized protein</fullName>
    </submittedName>
</protein>
<evidence type="ECO:0000313" key="2">
    <source>
        <dbReference type="Proteomes" id="UP000429229"/>
    </source>
</evidence>
<accession>A0A6I4U556</accession>
<name>A0A6I4U556_9SPHN</name>
<dbReference type="Gene3D" id="6.20.20.10">
    <property type="match status" value="1"/>
</dbReference>
<sequence>MFFSILVFGRRFEVVASKERVEPQLYRECEKCGGSGTFNESEKRGSSMTFSHGPCPDCESIGAIPTDEGARVLDLIRRWRQSGRL</sequence>
<dbReference type="AlphaFoldDB" id="A0A6I4U556"/>
<dbReference type="SUPFAM" id="SSF57938">
    <property type="entry name" value="DnaJ/Hsp40 cysteine-rich domain"/>
    <property type="match status" value="1"/>
</dbReference>
<dbReference type="EMBL" id="WTYR01000001">
    <property type="protein sequence ID" value="MXP11118.1"/>
    <property type="molecule type" value="Genomic_DNA"/>
</dbReference>
<comment type="caution">
    <text evidence="1">The sequence shown here is derived from an EMBL/GenBank/DDBJ whole genome shotgun (WGS) entry which is preliminary data.</text>
</comment>
<dbReference type="Proteomes" id="UP000429229">
    <property type="component" value="Unassembled WGS sequence"/>
</dbReference>
<keyword evidence="2" id="KW-1185">Reference proteome</keyword>
<organism evidence="1 2">
    <name type="scientific">Alteriqipengyuania halimionae</name>
    <dbReference type="NCBI Taxonomy" id="1926630"/>
    <lineage>
        <taxon>Bacteria</taxon>
        <taxon>Pseudomonadati</taxon>
        <taxon>Pseudomonadota</taxon>
        <taxon>Alphaproteobacteria</taxon>
        <taxon>Sphingomonadales</taxon>
        <taxon>Erythrobacteraceae</taxon>
        <taxon>Alteriqipengyuania</taxon>
    </lineage>
</organism>
<dbReference type="InterPro" id="IPR036410">
    <property type="entry name" value="HSP_DnaJ_Cys-rich_dom_sf"/>
</dbReference>
<gene>
    <name evidence="1" type="ORF">GRI68_13095</name>
</gene>
<evidence type="ECO:0000313" key="1">
    <source>
        <dbReference type="EMBL" id="MXP11118.1"/>
    </source>
</evidence>
<dbReference type="InterPro" id="IPR031538">
    <property type="entry name" value="Anti-TRAP"/>
</dbReference>